<gene>
    <name evidence="4" type="ORF">PBRA_000593</name>
    <name evidence="5" type="ORF">PLBR_LOCUS4771</name>
</gene>
<evidence type="ECO:0000256" key="2">
    <source>
        <dbReference type="SAM" id="Phobius"/>
    </source>
</evidence>
<dbReference type="OrthoDB" id="16692at2759"/>
<keyword evidence="5" id="KW-0496">Mitochondrion</keyword>
<dbReference type="GO" id="GO:0005829">
    <property type="term" value="C:cytosol"/>
    <property type="evidence" value="ECO:0007669"/>
    <property type="project" value="TreeGrafter"/>
</dbReference>
<dbReference type="Gene3D" id="3.90.190.10">
    <property type="entry name" value="Protein tyrosine phosphatase superfamily"/>
    <property type="match status" value="1"/>
</dbReference>
<geneLocation type="mitochondrion" evidence="5"/>
<dbReference type="Gene3D" id="2.60.40.1110">
    <property type="match status" value="1"/>
</dbReference>
<dbReference type="GO" id="GO:0016314">
    <property type="term" value="F:phosphatidylinositol-3,4,5-trisphosphate 3-phosphatase activity"/>
    <property type="evidence" value="ECO:0007669"/>
    <property type="project" value="TreeGrafter"/>
</dbReference>
<dbReference type="Proteomes" id="UP000290189">
    <property type="component" value="Unassembled WGS sequence"/>
</dbReference>
<keyword evidence="1" id="KW-0378">Hydrolase</keyword>
<dbReference type="EMBL" id="OVEO01000008">
    <property type="protein sequence ID" value="SPQ97556.1"/>
    <property type="molecule type" value="Genomic_DNA"/>
</dbReference>
<keyword evidence="2" id="KW-0812">Transmembrane</keyword>
<evidence type="ECO:0000259" key="3">
    <source>
        <dbReference type="PROSITE" id="PS51181"/>
    </source>
</evidence>
<dbReference type="InterPro" id="IPR029021">
    <property type="entry name" value="Prot-tyrosine_phosphatase-like"/>
</dbReference>
<evidence type="ECO:0000256" key="1">
    <source>
        <dbReference type="ARBA" id="ARBA00022801"/>
    </source>
</evidence>
<keyword evidence="6" id="KW-1185">Reference proteome</keyword>
<dbReference type="PROSITE" id="PS51181">
    <property type="entry name" value="PPASE_TENSIN"/>
    <property type="match status" value="1"/>
</dbReference>
<feature type="transmembrane region" description="Helical" evidence="2">
    <location>
        <begin position="20"/>
        <end position="41"/>
    </location>
</feature>
<organism evidence="4 6">
    <name type="scientific">Plasmodiophora brassicae</name>
    <name type="common">Clubroot disease agent</name>
    <dbReference type="NCBI Taxonomy" id="37360"/>
    <lineage>
        <taxon>Eukaryota</taxon>
        <taxon>Sar</taxon>
        <taxon>Rhizaria</taxon>
        <taxon>Endomyxa</taxon>
        <taxon>Phytomyxea</taxon>
        <taxon>Plasmodiophorida</taxon>
        <taxon>Plasmodiophoridae</taxon>
        <taxon>Plasmodiophora</taxon>
    </lineage>
</organism>
<dbReference type="PANTHER" id="PTHR12305">
    <property type="entry name" value="PHOSPHATASE WITH HOMOLOGY TO TENSIN"/>
    <property type="match status" value="1"/>
</dbReference>
<protein>
    <recommendedName>
        <fullName evidence="3">Phosphatase tensin-type domain-containing protein</fullName>
    </recommendedName>
</protein>
<dbReference type="AlphaFoldDB" id="A0A0G4IPJ8"/>
<accession>A0A0G4IPJ8</accession>
<dbReference type="InterPro" id="IPR029023">
    <property type="entry name" value="Tensin_phosphatase"/>
</dbReference>
<dbReference type="Proteomes" id="UP000039324">
    <property type="component" value="Unassembled WGS sequence"/>
</dbReference>
<name>A0A0G4IPJ8_PLABS</name>
<dbReference type="EMBL" id="CDSF01000079">
    <property type="protein sequence ID" value="CEO97248.1"/>
    <property type="molecule type" value="Genomic_DNA"/>
</dbReference>
<sequence>MIPDKVQVLRDRIQQDSVGFLVAFMIYQAALHAALLCVAPDLTDMDAGSAQRLARIVASVMTVFVIVRTIRSAVYKRLSWRVTAVECIALTAMHLTAVFLPEIRYVLLACTVSVICTIIYRITLSKLEMRVLQPVTTKRFVGDGFDLDLSYISERVVAMSLPVSEKESQAGVSGNSIGDVISLLSRHGVFRIFYIDSEPSGVPQLFNEVYLGLERHSVPPIAMLLAFCQQIDEFLSQTQQNPTTRSTQTELGQTPGQLAHGVVAICSPDKCGRTCLFVCAWLLYTRQAHSPAGAIELFAHLRMTRSTKELLLPPSQFRQLDNFCRYLQNPSRYTSPRPIMLVSIMVTKAQEFLHRHGSGIWAMVSVVGEDGQLQDFRPLYRALTDEMLEVPILMEFNLGISVQGDLYFRIFADAQRKELVTSFWLNTSFISDCGVTNMQACDLDARRHSQMSICLIYRFGNQ</sequence>
<keyword evidence="2" id="KW-1133">Transmembrane helix</keyword>
<dbReference type="STRING" id="37360.A0A0G4IPJ8"/>
<dbReference type="PANTHER" id="PTHR12305:SF60">
    <property type="entry name" value="PHOSPHATIDYLINOSITOL 3,4,5-TRISPHOSPHATE 3-PHOSPHATASE TPTE2-RELATED"/>
    <property type="match status" value="1"/>
</dbReference>
<evidence type="ECO:0000313" key="4">
    <source>
        <dbReference type="EMBL" id="CEO97248.1"/>
    </source>
</evidence>
<evidence type="ECO:0000313" key="5">
    <source>
        <dbReference type="EMBL" id="SPQ97556.1"/>
    </source>
</evidence>
<reference evidence="5 7" key="2">
    <citation type="submission" date="2018-03" db="EMBL/GenBank/DDBJ databases">
        <authorList>
            <person name="Fogelqvist J."/>
        </authorList>
    </citation>
    <scope>NUCLEOTIDE SEQUENCE [LARGE SCALE GENOMIC DNA]</scope>
</reference>
<evidence type="ECO:0000313" key="6">
    <source>
        <dbReference type="Proteomes" id="UP000039324"/>
    </source>
</evidence>
<feature type="domain" description="Phosphatase tensin-type" evidence="3">
    <location>
        <begin position="138"/>
        <end position="330"/>
    </location>
</feature>
<proteinExistence type="predicted"/>
<reference evidence="4 6" key="1">
    <citation type="submission" date="2015-02" db="EMBL/GenBank/DDBJ databases">
        <authorList>
            <person name="Chooi Y.-H."/>
        </authorList>
    </citation>
    <scope>NUCLEOTIDE SEQUENCE [LARGE SCALE GENOMIC DNA]</scope>
    <source>
        <strain evidence="4">E3</strain>
    </source>
</reference>
<keyword evidence="2" id="KW-0472">Membrane</keyword>
<dbReference type="SUPFAM" id="SSF52799">
    <property type="entry name" value="(Phosphotyrosine protein) phosphatases II"/>
    <property type="match status" value="1"/>
</dbReference>
<feature type="transmembrane region" description="Helical" evidence="2">
    <location>
        <begin position="106"/>
        <end position="124"/>
    </location>
</feature>
<feature type="transmembrane region" description="Helical" evidence="2">
    <location>
        <begin position="53"/>
        <end position="70"/>
    </location>
</feature>
<evidence type="ECO:0000313" key="7">
    <source>
        <dbReference type="Proteomes" id="UP000290189"/>
    </source>
</evidence>
<dbReference type="InterPro" id="IPR051281">
    <property type="entry name" value="Dual-spec_lipid-protein_phosph"/>
</dbReference>